<protein>
    <submittedName>
        <fullName evidence="1">Uncharacterized protein</fullName>
    </submittedName>
</protein>
<proteinExistence type="predicted"/>
<evidence type="ECO:0000313" key="1">
    <source>
        <dbReference type="EMBL" id="KAJ8060820.1"/>
    </source>
</evidence>
<dbReference type="AlphaFoldDB" id="A0A9X0ADL6"/>
<evidence type="ECO:0000313" key="2">
    <source>
        <dbReference type="Proteomes" id="UP001152300"/>
    </source>
</evidence>
<reference evidence="1" key="1">
    <citation type="submission" date="2022-11" db="EMBL/GenBank/DDBJ databases">
        <title>Genome Resource of Sclerotinia nivalis Strain SnTB1, a Plant Pathogen Isolated from American Ginseng.</title>
        <authorList>
            <person name="Fan S."/>
        </authorList>
    </citation>
    <scope>NUCLEOTIDE SEQUENCE</scope>
    <source>
        <strain evidence="1">SnTB1</strain>
    </source>
</reference>
<organism evidence="1 2">
    <name type="scientific">Sclerotinia nivalis</name>
    <dbReference type="NCBI Taxonomy" id="352851"/>
    <lineage>
        <taxon>Eukaryota</taxon>
        <taxon>Fungi</taxon>
        <taxon>Dikarya</taxon>
        <taxon>Ascomycota</taxon>
        <taxon>Pezizomycotina</taxon>
        <taxon>Leotiomycetes</taxon>
        <taxon>Helotiales</taxon>
        <taxon>Sclerotiniaceae</taxon>
        <taxon>Sclerotinia</taxon>
    </lineage>
</organism>
<keyword evidence="2" id="KW-1185">Reference proteome</keyword>
<sequence length="62" mass="6753">MTAQEILKGNFTAEKDLNDASAWPFDLSFVDADADYGVIILILGYRGITAVQSQTIKPASNF</sequence>
<comment type="caution">
    <text evidence="1">The sequence shown here is derived from an EMBL/GenBank/DDBJ whole genome shotgun (WGS) entry which is preliminary data.</text>
</comment>
<dbReference type="EMBL" id="JAPEIS010000012">
    <property type="protein sequence ID" value="KAJ8060820.1"/>
    <property type="molecule type" value="Genomic_DNA"/>
</dbReference>
<name>A0A9X0ADL6_9HELO</name>
<accession>A0A9X0ADL6</accession>
<gene>
    <name evidence="1" type="ORF">OCU04_009904</name>
</gene>
<dbReference type="Proteomes" id="UP001152300">
    <property type="component" value="Unassembled WGS sequence"/>
</dbReference>